<dbReference type="HAMAP" id="MF_00235">
    <property type="entry name" value="Adenylate_kinase_Adk"/>
    <property type="match status" value="1"/>
</dbReference>
<dbReference type="PANTHER" id="PTHR23359">
    <property type="entry name" value="NUCLEOTIDE KINASE"/>
    <property type="match status" value="1"/>
</dbReference>
<dbReference type="NCBIfam" id="NF001380">
    <property type="entry name" value="PRK00279.1-2"/>
    <property type="match status" value="1"/>
</dbReference>
<keyword evidence="8" id="KW-1185">Reference proteome</keyword>
<dbReference type="FunCoup" id="I7LWN2">
    <property type="interactions" value="519"/>
</dbReference>
<proteinExistence type="inferred from homology"/>
<gene>
    <name evidence="7" type="ORF">TTHERM_00727630</name>
</gene>
<dbReference type="Pfam" id="PF00406">
    <property type="entry name" value="ADK"/>
    <property type="match status" value="1"/>
</dbReference>
<dbReference type="Gene3D" id="3.40.50.300">
    <property type="entry name" value="P-loop containing nucleotide triphosphate hydrolases"/>
    <property type="match status" value="1"/>
</dbReference>
<dbReference type="PRINTS" id="PR00094">
    <property type="entry name" value="ADENYLTKNASE"/>
</dbReference>
<reference evidence="8" key="1">
    <citation type="journal article" date="2006" name="PLoS Biol.">
        <title>Macronuclear genome sequence of the ciliate Tetrahymena thermophila, a model eukaryote.</title>
        <authorList>
            <person name="Eisen J.A."/>
            <person name="Coyne R.S."/>
            <person name="Wu M."/>
            <person name="Wu D."/>
            <person name="Thiagarajan M."/>
            <person name="Wortman J.R."/>
            <person name="Badger J.H."/>
            <person name="Ren Q."/>
            <person name="Amedeo P."/>
            <person name="Jones K.M."/>
            <person name="Tallon L.J."/>
            <person name="Delcher A.L."/>
            <person name="Salzberg S.L."/>
            <person name="Silva J.C."/>
            <person name="Haas B.J."/>
            <person name="Majoros W.H."/>
            <person name="Farzad M."/>
            <person name="Carlton J.M."/>
            <person name="Smith R.K. Jr."/>
            <person name="Garg J."/>
            <person name="Pearlman R.E."/>
            <person name="Karrer K.M."/>
            <person name="Sun L."/>
            <person name="Manning G."/>
            <person name="Elde N.C."/>
            <person name="Turkewitz A.P."/>
            <person name="Asai D.J."/>
            <person name="Wilkes D.E."/>
            <person name="Wang Y."/>
            <person name="Cai H."/>
            <person name="Collins K."/>
            <person name="Stewart B.A."/>
            <person name="Lee S.R."/>
            <person name="Wilamowska K."/>
            <person name="Weinberg Z."/>
            <person name="Ruzzo W.L."/>
            <person name="Wloga D."/>
            <person name="Gaertig J."/>
            <person name="Frankel J."/>
            <person name="Tsao C.-C."/>
            <person name="Gorovsky M.A."/>
            <person name="Keeling P.J."/>
            <person name="Waller R.F."/>
            <person name="Patron N.J."/>
            <person name="Cherry J.M."/>
            <person name="Stover N.A."/>
            <person name="Krieger C.J."/>
            <person name="del Toro C."/>
            <person name="Ryder H.F."/>
            <person name="Williamson S.C."/>
            <person name="Barbeau R.A."/>
            <person name="Hamilton E.P."/>
            <person name="Orias E."/>
        </authorList>
    </citation>
    <scope>NUCLEOTIDE SEQUENCE [LARGE SCALE GENOMIC DNA]</scope>
    <source>
        <strain evidence="8">SB210</strain>
    </source>
</reference>
<dbReference type="InterPro" id="IPR027417">
    <property type="entry name" value="P-loop_NTPase"/>
</dbReference>
<evidence type="ECO:0000256" key="2">
    <source>
        <dbReference type="ARBA" id="ARBA00022741"/>
    </source>
</evidence>
<sequence>MELLKLSDEALINELHRRFKCRHIKDSKRLVFIGAPGAGKGTHSYKLQNTFCLCQISTGDLLRNEIRTGTQLGKQAKTIMEKGGLVPDEIVINMVKNSLMKPDCAKGAILDGFPRTIQQAQKFDEILKNEGLSLFKAIYFKVEDDVILERLGGRLVHLPSGRSYHTKYNPPKIPGKDDITGEDLSQRPDDVPQTIKTRLENFHSQTKPMLDYYEKQGLLATINAQASITNVWRQIKDVFKSGKQTSE</sequence>
<feature type="domain" description="Adenylate kinase active site lid" evidence="6">
    <location>
        <begin position="154"/>
        <end position="189"/>
    </location>
</feature>
<dbReference type="GO" id="GO:0005524">
    <property type="term" value="F:ATP binding"/>
    <property type="evidence" value="ECO:0007669"/>
    <property type="project" value="InterPro"/>
</dbReference>
<dbReference type="NCBIfam" id="NF011100">
    <property type="entry name" value="PRK14527.1"/>
    <property type="match status" value="1"/>
</dbReference>
<dbReference type="eggNOG" id="KOG3078">
    <property type="taxonomic scope" value="Eukaryota"/>
</dbReference>
<evidence type="ECO:0000259" key="6">
    <source>
        <dbReference type="Pfam" id="PF05191"/>
    </source>
</evidence>
<evidence type="ECO:0000256" key="1">
    <source>
        <dbReference type="ARBA" id="ARBA00022679"/>
    </source>
</evidence>
<dbReference type="SUPFAM" id="SSF52540">
    <property type="entry name" value="P-loop containing nucleoside triphosphate hydrolases"/>
    <property type="match status" value="1"/>
</dbReference>
<name>I7LWN2_TETTS</name>
<feature type="compositionally biased region" description="Basic and acidic residues" evidence="5">
    <location>
        <begin position="174"/>
        <end position="190"/>
    </location>
</feature>
<dbReference type="GO" id="GO:0004017">
    <property type="term" value="F:AMP kinase activity"/>
    <property type="evidence" value="ECO:0007669"/>
    <property type="project" value="InterPro"/>
</dbReference>
<dbReference type="Pfam" id="PF05191">
    <property type="entry name" value="ADK_lid"/>
    <property type="match status" value="1"/>
</dbReference>
<dbReference type="NCBIfam" id="TIGR01351">
    <property type="entry name" value="adk"/>
    <property type="match status" value="1"/>
</dbReference>
<comment type="similarity">
    <text evidence="4">Belongs to the adenylate kinase family.</text>
</comment>
<dbReference type="AlphaFoldDB" id="I7LWN2"/>
<dbReference type="InterPro" id="IPR007862">
    <property type="entry name" value="Adenylate_kinase_lid-dom"/>
</dbReference>
<evidence type="ECO:0000313" key="7">
    <source>
        <dbReference type="EMBL" id="EAS02403.1"/>
    </source>
</evidence>
<keyword evidence="1 4" id="KW-0808">Transferase</keyword>
<accession>I7LWN2</accession>
<dbReference type="KEGG" id="tet:TTHERM_00727630"/>
<dbReference type="OMA" id="VYHEQTA"/>
<dbReference type="RefSeq" id="XP_001022648.1">
    <property type="nucleotide sequence ID" value="XM_001022648.3"/>
</dbReference>
<protein>
    <submittedName>
        <fullName evidence="7">Adenylate kinase</fullName>
    </submittedName>
</protein>
<dbReference type="HOGENOM" id="CLU_032354_1_2_1"/>
<dbReference type="InterPro" id="IPR000850">
    <property type="entry name" value="Adenylat/UMP-CMP_kin"/>
</dbReference>
<dbReference type="InterPro" id="IPR033690">
    <property type="entry name" value="Adenylat_kinase_CS"/>
</dbReference>
<dbReference type="NCBIfam" id="NF001381">
    <property type="entry name" value="PRK00279.1-3"/>
    <property type="match status" value="1"/>
</dbReference>
<feature type="region of interest" description="Disordered" evidence="5">
    <location>
        <begin position="166"/>
        <end position="190"/>
    </location>
</feature>
<organism evidence="7 8">
    <name type="scientific">Tetrahymena thermophila (strain SB210)</name>
    <dbReference type="NCBI Taxonomy" id="312017"/>
    <lineage>
        <taxon>Eukaryota</taxon>
        <taxon>Sar</taxon>
        <taxon>Alveolata</taxon>
        <taxon>Ciliophora</taxon>
        <taxon>Intramacronucleata</taxon>
        <taxon>Oligohymenophorea</taxon>
        <taxon>Hymenostomatida</taxon>
        <taxon>Tetrahymenina</taxon>
        <taxon>Tetrahymenidae</taxon>
        <taxon>Tetrahymena</taxon>
    </lineage>
</organism>
<dbReference type="STRING" id="312017.I7LWN2"/>
<dbReference type="GeneID" id="7846289"/>
<dbReference type="Proteomes" id="UP000009168">
    <property type="component" value="Unassembled WGS sequence"/>
</dbReference>
<dbReference type="PROSITE" id="PS00113">
    <property type="entry name" value="ADENYLATE_KINASE"/>
    <property type="match status" value="1"/>
</dbReference>
<dbReference type="InParanoid" id="I7LWN2"/>
<keyword evidence="2" id="KW-0547">Nucleotide-binding</keyword>
<dbReference type="OrthoDB" id="439792at2759"/>
<evidence type="ECO:0000256" key="4">
    <source>
        <dbReference type="RuleBase" id="RU003330"/>
    </source>
</evidence>
<dbReference type="CDD" id="cd01428">
    <property type="entry name" value="ADK"/>
    <property type="match status" value="1"/>
</dbReference>
<dbReference type="EMBL" id="GG662537">
    <property type="protein sequence ID" value="EAS02403.1"/>
    <property type="molecule type" value="Genomic_DNA"/>
</dbReference>
<keyword evidence="3 4" id="KW-0418">Kinase</keyword>
<dbReference type="FunFam" id="3.40.50.300:FF:000106">
    <property type="entry name" value="Adenylate kinase mitochondrial"/>
    <property type="match status" value="1"/>
</dbReference>
<evidence type="ECO:0000256" key="5">
    <source>
        <dbReference type="SAM" id="MobiDB-lite"/>
    </source>
</evidence>
<evidence type="ECO:0000256" key="3">
    <source>
        <dbReference type="ARBA" id="ARBA00022777"/>
    </source>
</evidence>
<dbReference type="InterPro" id="IPR006259">
    <property type="entry name" value="Adenyl_kin_sub"/>
</dbReference>
<evidence type="ECO:0000313" key="8">
    <source>
        <dbReference type="Proteomes" id="UP000009168"/>
    </source>
</evidence>